<dbReference type="Pfam" id="PF04069">
    <property type="entry name" value="OpuAC"/>
    <property type="match status" value="1"/>
</dbReference>
<reference evidence="10 11" key="1">
    <citation type="submission" date="2012-01" db="EMBL/GenBank/DDBJ databases">
        <title>Complete sequence of chromosome of Clostridium pasteurianum BC1.</title>
        <authorList>
            <consortium name="US DOE Joint Genome Institute"/>
            <person name="Lucas S."/>
            <person name="Han J."/>
            <person name="Lapidus A."/>
            <person name="Cheng J.-F."/>
            <person name="Goodwin L."/>
            <person name="Pitluck S."/>
            <person name="Peters L."/>
            <person name="Mikhailova N."/>
            <person name="Teshima H."/>
            <person name="Detter J.C."/>
            <person name="Han C."/>
            <person name="Tapia R."/>
            <person name="Land M."/>
            <person name="Hauser L."/>
            <person name="Kyrpides N."/>
            <person name="Ivanova N."/>
            <person name="Pagani I."/>
            <person name="Dunn J."/>
            <person name="Taghavi S."/>
            <person name="Francis A."/>
            <person name="van der Lelie D."/>
            <person name="Woyke T."/>
        </authorList>
    </citation>
    <scope>NUCLEOTIDE SEQUENCE [LARGE SCALE GENOMIC DNA]</scope>
    <source>
        <strain evidence="10 11">BC1</strain>
    </source>
</reference>
<evidence type="ECO:0000256" key="1">
    <source>
        <dbReference type="ARBA" id="ARBA00004141"/>
    </source>
</evidence>
<evidence type="ECO:0000313" key="10">
    <source>
        <dbReference type="EMBL" id="AGK99344.1"/>
    </source>
</evidence>
<dbReference type="eggNOG" id="COG1174">
    <property type="taxonomic scope" value="Bacteria"/>
</dbReference>
<dbReference type="KEGG" id="cpas:Clopa_4653"/>
<dbReference type="FunFam" id="1.10.3720.10:FF:000001">
    <property type="entry name" value="Glycine betaine ABC transporter, permease"/>
    <property type="match status" value="1"/>
</dbReference>
<feature type="transmembrane region" description="Helical" evidence="8">
    <location>
        <begin position="147"/>
        <end position="170"/>
    </location>
</feature>
<dbReference type="InterPro" id="IPR007210">
    <property type="entry name" value="ABC_Gly_betaine_transp_sub-bd"/>
</dbReference>
<feature type="transmembrane region" description="Helical" evidence="8">
    <location>
        <begin position="234"/>
        <end position="254"/>
    </location>
</feature>
<evidence type="ECO:0000313" key="11">
    <source>
        <dbReference type="Proteomes" id="UP000013523"/>
    </source>
</evidence>
<dbReference type="GO" id="GO:0031460">
    <property type="term" value="P:glycine betaine transport"/>
    <property type="evidence" value="ECO:0007669"/>
    <property type="project" value="TreeGrafter"/>
</dbReference>
<gene>
    <name evidence="10" type="ORF">Clopa_4653</name>
</gene>
<feature type="transmembrane region" description="Helical" evidence="8">
    <location>
        <begin position="182"/>
        <end position="201"/>
    </location>
</feature>
<dbReference type="HOGENOM" id="CLU_038355_0_0_9"/>
<comment type="similarity">
    <text evidence="6">In the C-terminal section; belongs to the OsmX family.</text>
</comment>
<dbReference type="CDD" id="cd13609">
    <property type="entry name" value="PBP2_Opu_like_1"/>
    <property type="match status" value="1"/>
</dbReference>
<dbReference type="SUPFAM" id="SSF53850">
    <property type="entry name" value="Periplasmic binding protein-like II"/>
    <property type="match status" value="1"/>
</dbReference>
<dbReference type="Gene3D" id="1.10.3720.10">
    <property type="entry name" value="MetI-like"/>
    <property type="match status" value="1"/>
</dbReference>
<proteinExistence type="inferred from homology"/>
<dbReference type="eggNOG" id="COG1732">
    <property type="taxonomic scope" value="Bacteria"/>
</dbReference>
<dbReference type="Pfam" id="PF00528">
    <property type="entry name" value="BPD_transp_1"/>
    <property type="match status" value="1"/>
</dbReference>
<dbReference type="STRING" id="86416.Clopa_4653"/>
<keyword evidence="4 8" id="KW-1133">Transmembrane helix</keyword>
<evidence type="ECO:0000256" key="3">
    <source>
        <dbReference type="ARBA" id="ARBA00022692"/>
    </source>
</evidence>
<comment type="similarity">
    <text evidence="7">In the N-terminal section; belongs to the binding-protein-dependent transport system permease family.</text>
</comment>
<protein>
    <submittedName>
        <fullName evidence="10">Periplasmic glycine betaine/choline-binding (Lipo)protein of an ABC-type transport system (Osmoprotectant binding protein)</fullName>
    </submittedName>
</protein>
<dbReference type="Proteomes" id="UP000013523">
    <property type="component" value="Chromosome"/>
</dbReference>
<feature type="transmembrane region" description="Helical" evidence="8">
    <location>
        <begin position="87"/>
        <end position="104"/>
    </location>
</feature>
<dbReference type="GO" id="GO:0022857">
    <property type="term" value="F:transmembrane transporter activity"/>
    <property type="evidence" value="ECO:0007669"/>
    <property type="project" value="InterPro"/>
</dbReference>
<dbReference type="CDD" id="cd06261">
    <property type="entry name" value="TM_PBP2"/>
    <property type="match status" value="1"/>
</dbReference>
<dbReference type="PATRIC" id="fig|86416.3.peg.4643"/>
<dbReference type="SUPFAM" id="SSF161098">
    <property type="entry name" value="MetI-like"/>
    <property type="match status" value="1"/>
</dbReference>
<evidence type="ECO:0000256" key="2">
    <source>
        <dbReference type="ARBA" id="ARBA00022448"/>
    </source>
</evidence>
<evidence type="ECO:0000259" key="9">
    <source>
        <dbReference type="PROSITE" id="PS50928"/>
    </source>
</evidence>
<evidence type="ECO:0000256" key="5">
    <source>
        <dbReference type="ARBA" id="ARBA00023136"/>
    </source>
</evidence>
<evidence type="ECO:0000256" key="7">
    <source>
        <dbReference type="ARBA" id="ARBA00035652"/>
    </source>
</evidence>
<dbReference type="EMBL" id="CP003261">
    <property type="protein sequence ID" value="AGK99344.1"/>
    <property type="molecule type" value="Genomic_DNA"/>
</dbReference>
<dbReference type="InterPro" id="IPR035906">
    <property type="entry name" value="MetI-like_sf"/>
</dbReference>
<dbReference type="Gene3D" id="3.40.190.10">
    <property type="entry name" value="Periplasmic binding protein-like II"/>
    <property type="match status" value="1"/>
</dbReference>
<keyword evidence="2 8" id="KW-0813">Transport</keyword>
<evidence type="ECO:0000256" key="6">
    <source>
        <dbReference type="ARBA" id="ARBA00035642"/>
    </source>
</evidence>
<dbReference type="InterPro" id="IPR051204">
    <property type="entry name" value="ABC_transp_perm/SBD"/>
</dbReference>
<feature type="transmembrane region" description="Helical" evidence="8">
    <location>
        <begin position="28"/>
        <end position="48"/>
    </location>
</feature>
<dbReference type="GO" id="GO:0043190">
    <property type="term" value="C:ATP-binding cassette (ABC) transporter complex"/>
    <property type="evidence" value="ECO:0007669"/>
    <property type="project" value="InterPro"/>
</dbReference>
<keyword evidence="11" id="KW-1185">Reference proteome</keyword>
<dbReference type="PROSITE" id="PS50928">
    <property type="entry name" value="ABC_TM1"/>
    <property type="match status" value="1"/>
</dbReference>
<dbReference type="AlphaFoldDB" id="R4KFL7"/>
<comment type="subcellular location">
    <subcellularLocation>
        <location evidence="8">Cell membrane</location>
        <topology evidence="8">Multi-pass membrane protein</topology>
    </subcellularLocation>
    <subcellularLocation>
        <location evidence="1">Membrane</location>
        <topology evidence="1">Multi-pass membrane protein</topology>
    </subcellularLocation>
</comment>
<dbReference type="PANTHER" id="PTHR30177:SF4">
    <property type="entry name" value="OSMOPROTECTANT IMPORT PERMEASE PROTEIN OSMW"/>
    <property type="match status" value="1"/>
</dbReference>
<sequence length="528" mass="58299">MQGLNTFFHFIIDRKLQIYDLFIQHIELTLFSVVISILIGIPLGILIVRVKKLSTPIIGLANIIQSIPSLALLGFLIPVLGIGSKPAIAMVVLYSLLPIVKNTFTGLTNIEQSTIEAAEGIGLTNNQILLKVRFPLAMPIIMSGIRISAVTAVGLMTIAAFIGAGGLGYLVFSGVQTINNNMILGGAIPACILAIVLDFVIGKIENVVVPEGIKVANGRGKRKKSKFINAIKKYKLAVSLVVLICIIGGVVFSYTRNKNTIVIGSKNFNEQLVMGNMIASLIEDNTDYKVDRKLNLGGTSVVFDAMKAGDVDLYVEYTGTGLVNIMKQNSVSDENKVYDTVKDYFHKNYQMEWMKPLGFNNTYVLAMNKAVANKYNLNSISDLAKVSDELNLGSTMEFTNRPDGYPGLQKQYSGLNFKTVKGLDGGLRYSALEKNETQVTDAFSTDGLLKKFDLKTLKDDKNFFPPYYAATLIREDTLEKYPKIKPVLEKLEGRITDEDMRNLNYRVDSGEDPKIVAEDFLRSRDLIK</sequence>
<dbReference type="InterPro" id="IPR000515">
    <property type="entry name" value="MetI-like"/>
</dbReference>
<keyword evidence="5 8" id="KW-0472">Membrane</keyword>
<feature type="domain" description="ABC transmembrane type-1" evidence="9">
    <location>
        <begin position="22"/>
        <end position="201"/>
    </location>
</feature>
<feature type="transmembrane region" description="Helical" evidence="8">
    <location>
        <begin position="60"/>
        <end position="81"/>
    </location>
</feature>
<dbReference type="PANTHER" id="PTHR30177">
    <property type="entry name" value="GLYCINE BETAINE/L-PROLINE TRANSPORT SYSTEM PERMEASE PROTEIN PROW"/>
    <property type="match status" value="1"/>
</dbReference>
<dbReference type="Gene3D" id="3.40.190.120">
    <property type="entry name" value="Osmoprotection protein (prox), domain 2"/>
    <property type="match status" value="1"/>
</dbReference>
<dbReference type="OrthoDB" id="9801163at2"/>
<accession>R4KFL7</accession>
<comment type="similarity">
    <text evidence="8">Belongs to the binding-protein-dependent transport system permease family.</text>
</comment>
<dbReference type="RefSeq" id="WP_015617613.1">
    <property type="nucleotide sequence ID" value="NC_021182.1"/>
</dbReference>
<evidence type="ECO:0000256" key="8">
    <source>
        <dbReference type="RuleBase" id="RU363032"/>
    </source>
</evidence>
<keyword evidence="3 8" id="KW-0812">Transmembrane</keyword>
<organism evidence="10 11">
    <name type="scientific">Clostridium pasteurianum BC1</name>
    <dbReference type="NCBI Taxonomy" id="86416"/>
    <lineage>
        <taxon>Bacteria</taxon>
        <taxon>Bacillati</taxon>
        <taxon>Bacillota</taxon>
        <taxon>Clostridia</taxon>
        <taxon>Eubacteriales</taxon>
        <taxon>Clostridiaceae</taxon>
        <taxon>Clostridium</taxon>
    </lineage>
</organism>
<name>R4KFL7_CLOPA</name>
<evidence type="ECO:0000256" key="4">
    <source>
        <dbReference type="ARBA" id="ARBA00022989"/>
    </source>
</evidence>